<dbReference type="AlphaFoldDB" id="A0AAU6P685"/>
<reference evidence="2 3" key="1">
    <citation type="submission" date="2023-10" db="EMBL/GenBank/DDBJ databases">
        <title>Culture-based analysis of two novel bacteria associated with mangrove crab gills.</title>
        <authorList>
            <person name="Yang X."/>
            <person name="Garuglieri E."/>
            <person name="Van Goethem M.W."/>
            <person name="Fusi M."/>
            <person name="Marasco R."/>
            <person name="Daffonchio D.G."/>
        </authorList>
    </citation>
    <scope>NUCLEOTIDE SEQUENCE</scope>
    <source>
        <strain evidence="2">UG2-1</strain>
        <strain evidence="1">UG2-2</strain>
        <strain evidence="3">UG2_2</strain>
    </source>
</reference>
<proteinExistence type="predicted"/>
<dbReference type="EMBL" id="CP136925">
    <property type="protein sequence ID" value="WXA12468.1"/>
    <property type="molecule type" value="Genomic_DNA"/>
</dbReference>
<evidence type="ECO:0000313" key="1">
    <source>
        <dbReference type="EMBL" id="WXA02370.1"/>
    </source>
</evidence>
<evidence type="ECO:0000313" key="3">
    <source>
        <dbReference type="Proteomes" id="UP001368318"/>
    </source>
</evidence>
<evidence type="ECO:0000313" key="2">
    <source>
        <dbReference type="EMBL" id="WXA12468.1"/>
    </source>
</evidence>
<gene>
    <name evidence="2" type="ORF">R3L15_10070</name>
    <name evidence="1" type="ORF">R3L16_11515</name>
</gene>
<sequence>MKLKRILLFTTGIVLLLFGNRKFWDIYQEGKLKAKKQEELAHANDDVVSRFETQKLVFDTETSTWNNPNIYFKVINLGNINYDALKKKNGSVKESNTVENASSSQ</sequence>
<dbReference type="RefSeq" id="WP_338731479.1">
    <property type="nucleotide sequence ID" value="NZ_CP136924.1"/>
</dbReference>
<dbReference type="KEGG" id="mcaa:R3L15_10070"/>
<keyword evidence="3" id="KW-1185">Reference proteome</keyword>
<protein>
    <submittedName>
        <fullName evidence="2">Uncharacterized protein</fullName>
    </submittedName>
</protein>
<dbReference type="EMBL" id="CP136924">
    <property type="protein sequence ID" value="WXA02370.1"/>
    <property type="molecule type" value="Genomic_DNA"/>
</dbReference>
<accession>A0AAU6P685</accession>
<dbReference type="Proteomes" id="UP001368318">
    <property type="component" value="Chromosome"/>
</dbReference>
<name>A0AAU6P685_9FLAO</name>
<organism evidence="2">
    <name type="scientific">Mangrovimonas cancribranchiae</name>
    <dbReference type="NCBI Taxonomy" id="3080055"/>
    <lineage>
        <taxon>Bacteria</taxon>
        <taxon>Pseudomonadati</taxon>
        <taxon>Bacteroidota</taxon>
        <taxon>Flavobacteriia</taxon>
        <taxon>Flavobacteriales</taxon>
        <taxon>Flavobacteriaceae</taxon>
        <taxon>Mangrovimonas</taxon>
    </lineage>
</organism>